<gene>
    <name evidence="6" type="ORF">OLC1_LOCUS21793</name>
</gene>
<evidence type="ECO:0000259" key="5">
    <source>
        <dbReference type="Pfam" id="PF05922"/>
    </source>
</evidence>
<evidence type="ECO:0000256" key="3">
    <source>
        <dbReference type="SAM" id="MobiDB-lite"/>
    </source>
</evidence>
<dbReference type="InterPro" id="IPR045051">
    <property type="entry name" value="SBT"/>
</dbReference>
<dbReference type="SUPFAM" id="SSF52743">
    <property type="entry name" value="Subtilisin-like"/>
    <property type="match status" value="1"/>
</dbReference>
<feature type="signal peptide" evidence="4">
    <location>
        <begin position="1"/>
        <end position="29"/>
    </location>
</feature>
<feature type="region of interest" description="Disordered" evidence="3">
    <location>
        <begin position="640"/>
        <end position="661"/>
    </location>
</feature>
<evidence type="ECO:0000313" key="7">
    <source>
        <dbReference type="Proteomes" id="UP001161247"/>
    </source>
</evidence>
<keyword evidence="7" id="KW-1185">Reference proteome</keyword>
<evidence type="ECO:0000256" key="2">
    <source>
        <dbReference type="ARBA" id="ARBA00022729"/>
    </source>
</evidence>
<organism evidence="6 7">
    <name type="scientific">Oldenlandia corymbosa var. corymbosa</name>
    <dbReference type="NCBI Taxonomy" id="529605"/>
    <lineage>
        <taxon>Eukaryota</taxon>
        <taxon>Viridiplantae</taxon>
        <taxon>Streptophyta</taxon>
        <taxon>Embryophyta</taxon>
        <taxon>Tracheophyta</taxon>
        <taxon>Spermatophyta</taxon>
        <taxon>Magnoliopsida</taxon>
        <taxon>eudicotyledons</taxon>
        <taxon>Gunneridae</taxon>
        <taxon>Pentapetalae</taxon>
        <taxon>asterids</taxon>
        <taxon>lamiids</taxon>
        <taxon>Gentianales</taxon>
        <taxon>Rubiaceae</taxon>
        <taxon>Rubioideae</taxon>
        <taxon>Spermacoceae</taxon>
        <taxon>Hedyotis-Oldenlandia complex</taxon>
        <taxon>Oldenlandia</taxon>
    </lineage>
</organism>
<dbReference type="PANTHER" id="PTHR10795">
    <property type="entry name" value="PROPROTEIN CONVERTASE SUBTILISIN/KEXIN"/>
    <property type="match status" value="1"/>
</dbReference>
<dbReference type="CDD" id="cd02120">
    <property type="entry name" value="PA_subtilisin_like"/>
    <property type="match status" value="1"/>
</dbReference>
<dbReference type="AlphaFoldDB" id="A0AAV1E4V9"/>
<dbReference type="Gene3D" id="3.40.50.200">
    <property type="entry name" value="Peptidase S8/S53 domain"/>
    <property type="match status" value="2"/>
</dbReference>
<feature type="chain" id="PRO_5043550179" evidence="4">
    <location>
        <begin position="30"/>
        <end position="676"/>
    </location>
</feature>
<dbReference type="Gene3D" id="3.50.30.30">
    <property type="match status" value="1"/>
</dbReference>
<keyword evidence="2 4" id="KW-0732">Signal</keyword>
<dbReference type="EMBL" id="OX459125">
    <property type="protein sequence ID" value="CAI9115224.1"/>
    <property type="molecule type" value="Genomic_DNA"/>
</dbReference>
<protein>
    <submittedName>
        <fullName evidence="6">OLC1v1016067C1</fullName>
    </submittedName>
</protein>
<feature type="compositionally biased region" description="Basic and acidic residues" evidence="3">
    <location>
        <begin position="594"/>
        <end position="614"/>
    </location>
</feature>
<comment type="similarity">
    <text evidence="1">Belongs to the peptidase S8 family.</text>
</comment>
<feature type="region of interest" description="Disordered" evidence="3">
    <location>
        <begin position="591"/>
        <end position="624"/>
    </location>
</feature>
<name>A0AAV1E4V9_OLDCO</name>
<reference evidence="6" key="1">
    <citation type="submission" date="2023-03" db="EMBL/GenBank/DDBJ databases">
        <authorList>
            <person name="Julca I."/>
        </authorList>
    </citation>
    <scope>NUCLEOTIDE SEQUENCE</scope>
</reference>
<dbReference type="GO" id="GO:0006508">
    <property type="term" value="P:proteolysis"/>
    <property type="evidence" value="ECO:0007669"/>
    <property type="project" value="InterPro"/>
</dbReference>
<dbReference type="InterPro" id="IPR036852">
    <property type="entry name" value="Peptidase_S8/S53_dom_sf"/>
</dbReference>
<dbReference type="GO" id="GO:0004252">
    <property type="term" value="F:serine-type endopeptidase activity"/>
    <property type="evidence" value="ECO:0007669"/>
    <property type="project" value="InterPro"/>
</dbReference>
<feature type="domain" description="Inhibitor I9" evidence="5">
    <location>
        <begin position="39"/>
        <end position="101"/>
    </location>
</feature>
<dbReference type="Proteomes" id="UP001161247">
    <property type="component" value="Chromosome 8"/>
</dbReference>
<dbReference type="Pfam" id="PF05922">
    <property type="entry name" value="Inhibitor_I9"/>
    <property type="match status" value="1"/>
</dbReference>
<dbReference type="Gene3D" id="2.60.40.2310">
    <property type="match status" value="1"/>
</dbReference>
<evidence type="ECO:0000256" key="1">
    <source>
        <dbReference type="ARBA" id="ARBA00011073"/>
    </source>
</evidence>
<sequence>MAARLSQCAGVFYIFFVLHFINNFYGSAADPLDEETKIYIVYMGSLPENNDYSPSSHHLCILQQVVNNRFPEESLVRSYKRSFKGFAAYLTKEESEQMADHGVLPAFDDAIADGVRILTISLGTPVPIDLAKDTIAIGSFHAHKEGILTVHSAGNSGAVPGAVSSKAPWLVTIATSTTSRKFVAPVVLGNGKTLNGNDVNAFRLNGTEFPLVYGQHALKNCSASDAEMCFDGCLDKDLVKGKIVLCNTTESFSAVPEVNRTGGVVAILVDGHPQVASVTFYPFAHLSPQQFKEPDITAPGVEILTAFSPDGNPSGFPTDQRSVDYAILHGTSCPFKMDKSDSYYGDSEFGYGAGHLNPRKAPYPGLVYEILQTDYLKWICGKNFSTELIVTCAGVVTVEDKELNYPTMAAKVEKEKSFSVTFPRTVMNVRTTPAIVHGSVIMISDSSSSLSECLQLSHLCQMARNPYLKTVGDFVSTIDSDDKAKVVTAKYDIPLDLNPRVPVGNVRANTPPEAKITGRYFFKVCVPSTKFKDWYNVKMNPKSGAVKIMKAMSSSNAAFRLFGDSKVFDVKNSNNEGSSTKVVKKKEKVKRLVKASDQESRKKSNHDSILEKEANLNTTLPVADGAKEVPAQQLEESHVVEEIDPNADTGVNLQPPPLEKGNDTIEVVTHLLDLPY</sequence>
<accession>A0AAV1E4V9</accession>
<evidence type="ECO:0000313" key="6">
    <source>
        <dbReference type="EMBL" id="CAI9115224.1"/>
    </source>
</evidence>
<dbReference type="InterPro" id="IPR010259">
    <property type="entry name" value="S8pro/Inhibitor_I9"/>
</dbReference>
<evidence type="ECO:0000256" key="4">
    <source>
        <dbReference type="SAM" id="SignalP"/>
    </source>
</evidence>
<proteinExistence type="inferred from homology"/>